<dbReference type="InterPro" id="IPR011701">
    <property type="entry name" value="MFS"/>
</dbReference>
<accession>A0A7X1I1N9</accession>
<evidence type="ECO:0000313" key="10">
    <source>
        <dbReference type="Proteomes" id="UP000517694"/>
    </source>
</evidence>
<feature type="transmembrane region" description="Helical" evidence="7">
    <location>
        <begin position="54"/>
        <end position="74"/>
    </location>
</feature>
<feature type="transmembrane region" description="Helical" evidence="7">
    <location>
        <begin position="176"/>
        <end position="194"/>
    </location>
</feature>
<dbReference type="GO" id="GO:0046677">
    <property type="term" value="P:response to antibiotic"/>
    <property type="evidence" value="ECO:0007669"/>
    <property type="project" value="UniProtKB-KW"/>
</dbReference>
<dbReference type="Gene3D" id="1.20.1720.10">
    <property type="entry name" value="Multidrug resistance protein D"/>
    <property type="match status" value="1"/>
</dbReference>
<evidence type="ECO:0000256" key="1">
    <source>
        <dbReference type="ARBA" id="ARBA00004651"/>
    </source>
</evidence>
<keyword evidence="4 7" id="KW-1133">Transmembrane helix</keyword>
<evidence type="ECO:0000259" key="8">
    <source>
        <dbReference type="PROSITE" id="PS50850"/>
    </source>
</evidence>
<dbReference type="CDD" id="cd17321">
    <property type="entry name" value="MFS_MMR_MDR_like"/>
    <property type="match status" value="1"/>
</dbReference>
<keyword evidence="10" id="KW-1185">Reference proteome</keyword>
<dbReference type="GO" id="GO:0005886">
    <property type="term" value="C:plasma membrane"/>
    <property type="evidence" value="ECO:0007669"/>
    <property type="project" value="UniProtKB-SubCell"/>
</dbReference>
<keyword evidence="6" id="KW-0046">Antibiotic resistance</keyword>
<feature type="transmembrane region" description="Helical" evidence="7">
    <location>
        <begin position="86"/>
        <end position="105"/>
    </location>
</feature>
<feature type="transmembrane region" description="Helical" evidence="7">
    <location>
        <begin position="310"/>
        <end position="331"/>
    </location>
</feature>
<evidence type="ECO:0000313" key="9">
    <source>
        <dbReference type="EMBL" id="MBC2867092.1"/>
    </source>
</evidence>
<feature type="transmembrane region" description="Helical" evidence="7">
    <location>
        <begin position="148"/>
        <end position="170"/>
    </location>
</feature>
<evidence type="ECO:0000256" key="6">
    <source>
        <dbReference type="ARBA" id="ARBA00023251"/>
    </source>
</evidence>
<dbReference type="GO" id="GO:0022857">
    <property type="term" value="F:transmembrane transporter activity"/>
    <property type="evidence" value="ECO:0007669"/>
    <property type="project" value="InterPro"/>
</dbReference>
<dbReference type="Proteomes" id="UP000517694">
    <property type="component" value="Unassembled WGS sequence"/>
</dbReference>
<dbReference type="PROSITE" id="PS50850">
    <property type="entry name" value="MFS"/>
    <property type="match status" value="1"/>
</dbReference>
<feature type="transmembrane region" description="Helical" evidence="7">
    <location>
        <begin position="274"/>
        <end position="298"/>
    </location>
</feature>
<evidence type="ECO:0000256" key="7">
    <source>
        <dbReference type="SAM" id="Phobius"/>
    </source>
</evidence>
<feature type="transmembrane region" description="Helical" evidence="7">
    <location>
        <begin position="236"/>
        <end position="253"/>
    </location>
</feature>
<dbReference type="SUPFAM" id="SSF103473">
    <property type="entry name" value="MFS general substrate transporter"/>
    <property type="match status" value="1"/>
</dbReference>
<gene>
    <name evidence="9" type="ORF">H1R13_19605</name>
</gene>
<keyword evidence="3 7" id="KW-0812">Transmembrane</keyword>
<proteinExistence type="predicted"/>
<dbReference type="AlphaFoldDB" id="A0A7X1I1N9"/>
<evidence type="ECO:0000256" key="3">
    <source>
        <dbReference type="ARBA" id="ARBA00022692"/>
    </source>
</evidence>
<reference evidence="9 10" key="1">
    <citation type="submission" date="2020-08" db="EMBL/GenBank/DDBJ databases">
        <title>Whole-Genome Sequence of French Clinical Streptomyces mexicanus Strain Q0842.</title>
        <authorList>
            <person name="Boxberger M."/>
            <person name="La Scola B."/>
        </authorList>
    </citation>
    <scope>NUCLEOTIDE SEQUENCE [LARGE SCALE GENOMIC DNA]</scope>
    <source>
        <strain evidence="9 10">Marseille-Q0842</strain>
    </source>
</reference>
<name>A0A7X1I1N9_9ACTN</name>
<evidence type="ECO:0000256" key="5">
    <source>
        <dbReference type="ARBA" id="ARBA00023136"/>
    </source>
</evidence>
<comment type="subcellular location">
    <subcellularLocation>
        <location evidence="1">Cell membrane</location>
        <topology evidence="1">Multi-pass membrane protein</topology>
    </subcellularLocation>
</comment>
<dbReference type="InterPro" id="IPR020846">
    <property type="entry name" value="MFS_dom"/>
</dbReference>
<dbReference type="EMBL" id="JACMHY010000007">
    <property type="protein sequence ID" value="MBC2867092.1"/>
    <property type="molecule type" value="Genomic_DNA"/>
</dbReference>
<dbReference type="PANTHER" id="PTHR42718:SF9">
    <property type="entry name" value="MAJOR FACILITATOR SUPERFAMILY MULTIDRUG TRANSPORTER MFSC"/>
    <property type="match status" value="1"/>
</dbReference>
<evidence type="ECO:0000256" key="2">
    <source>
        <dbReference type="ARBA" id="ARBA00022448"/>
    </source>
</evidence>
<dbReference type="Gene3D" id="1.20.1250.20">
    <property type="entry name" value="MFS general substrate transporter like domains"/>
    <property type="match status" value="1"/>
</dbReference>
<comment type="caution">
    <text evidence="9">The sequence shown here is derived from an EMBL/GenBank/DDBJ whole genome shotgun (WGS) entry which is preliminary data.</text>
</comment>
<feature type="domain" description="Major facilitator superfamily (MFS) profile" evidence="8">
    <location>
        <begin position="20"/>
        <end position="450"/>
    </location>
</feature>
<sequence length="453" mass="45744">MTTLASPRATGAARPRTALRFAGLAAGNFMITLDATVLNVALPDLRADLHAPAAALPWAVDAYTVVLAGLMLASGSIADRWGPRRVYQVALAGFAVFSLACALAPNVGTLIAGRALLGVPAAGLVPASMALLAALCPTPDERSRKVGVLVAISGLGIAAGPVVGGALVAVGGWRTVFLLNLPIALLALVASRGLDARAGTPRPLDRLGLLLSVIGLVALTFGLIEAGTGGWLRPLPLAALLVAVAAVAVFPAAQRRAAAPVLPSALLALKRVRVDLVAAVSAQLIYYGLLFALAQWMITTRGDSAAEAGLAFLPMTVPVAFVPLLTGRLVVRFGAHRMMCAGLTLDLLGGLLLVVGGSSSWTILAVQLLVGAGSPMVIPAFIADMSAAVPLELAATGQGALNAARQTGTALGVAVFGTLATLPAHGCVLAVAAALTLAVVAPLARNRRRARPS</sequence>
<dbReference type="RefSeq" id="WP_185947697.1">
    <property type="nucleotide sequence ID" value="NZ_JACMHY010000007.1"/>
</dbReference>
<keyword evidence="5 7" id="KW-0472">Membrane</keyword>
<dbReference type="PANTHER" id="PTHR42718">
    <property type="entry name" value="MAJOR FACILITATOR SUPERFAMILY MULTIDRUG TRANSPORTER MFSC"/>
    <property type="match status" value="1"/>
</dbReference>
<feature type="transmembrane region" description="Helical" evidence="7">
    <location>
        <begin position="206"/>
        <end position="224"/>
    </location>
</feature>
<organism evidence="9 10">
    <name type="scientific">Streptomyces mexicanus</name>
    <dbReference type="NCBI Taxonomy" id="178566"/>
    <lineage>
        <taxon>Bacteria</taxon>
        <taxon>Bacillati</taxon>
        <taxon>Actinomycetota</taxon>
        <taxon>Actinomycetes</taxon>
        <taxon>Kitasatosporales</taxon>
        <taxon>Streptomycetaceae</taxon>
        <taxon>Streptomyces</taxon>
    </lineage>
</organism>
<feature type="transmembrane region" description="Helical" evidence="7">
    <location>
        <begin position="21"/>
        <end position="42"/>
    </location>
</feature>
<feature type="transmembrane region" description="Helical" evidence="7">
    <location>
        <begin position="111"/>
        <end position="136"/>
    </location>
</feature>
<dbReference type="Pfam" id="PF07690">
    <property type="entry name" value="MFS_1"/>
    <property type="match status" value="2"/>
</dbReference>
<feature type="transmembrane region" description="Helical" evidence="7">
    <location>
        <begin position="343"/>
        <end position="370"/>
    </location>
</feature>
<dbReference type="InterPro" id="IPR036259">
    <property type="entry name" value="MFS_trans_sf"/>
</dbReference>
<keyword evidence="2" id="KW-0813">Transport</keyword>
<protein>
    <submittedName>
        <fullName evidence="9">MFS transporter</fullName>
    </submittedName>
</protein>
<evidence type="ECO:0000256" key="4">
    <source>
        <dbReference type="ARBA" id="ARBA00022989"/>
    </source>
</evidence>
<feature type="transmembrane region" description="Helical" evidence="7">
    <location>
        <begin position="422"/>
        <end position="444"/>
    </location>
</feature>